<evidence type="ECO:0000313" key="4">
    <source>
        <dbReference type="Proteomes" id="UP000193317"/>
    </source>
</evidence>
<evidence type="ECO:0000259" key="2">
    <source>
        <dbReference type="Pfam" id="PF00498"/>
    </source>
</evidence>
<dbReference type="CDD" id="cd00060">
    <property type="entry name" value="FHA"/>
    <property type="match status" value="1"/>
</dbReference>
<gene>
    <name evidence="3" type="ORF">AWC27_10800</name>
</gene>
<dbReference type="Gene3D" id="2.60.200.20">
    <property type="match status" value="1"/>
</dbReference>
<evidence type="ECO:0000313" key="3">
    <source>
        <dbReference type="EMBL" id="ORW90352.1"/>
    </source>
</evidence>
<dbReference type="EMBL" id="LQPW01000163">
    <property type="protein sequence ID" value="ORW90352.1"/>
    <property type="molecule type" value="Genomic_DNA"/>
</dbReference>
<dbReference type="AlphaFoldDB" id="A0A1X2DQD9"/>
<dbReference type="RefSeq" id="WP_308207042.1">
    <property type="nucleotide sequence ID" value="NZ_JACKRU010000056.1"/>
</dbReference>
<dbReference type="SUPFAM" id="SSF49879">
    <property type="entry name" value="SMAD/FHA domain"/>
    <property type="match status" value="1"/>
</dbReference>
<accession>A0A1X2DQD9</accession>
<evidence type="ECO:0000256" key="1">
    <source>
        <dbReference type="ARBA" id="ARBA00022553"/>
    </source>
</evidence>
<name>A0A1X2DQD9_MYCSZ</name>
<dbReference type="InterPro" id="IPR000253">
    <property type="entry name" value="FHA_dom"/>
</dbReference>
<reference evidence="3 4" key="1">
    <citation type="submission" date="2016-01" db="EMBL/GenBank/DDBJ databases">
        <title>The new phylogeny of the genus Mycobacterium.</title>
        <authorList>
            <person name="Tarcisio F."/>
            <person name="Conor M."/>
            <person name="Antonella G."/>
            <person name="Elisabetta G."/>
            <person name="Giulia F.S."/>
            <person name="Sara T."/>
            <person name="Anna F."/>
            <person name="Clotilde B."/>
            <person name="Roberto B."/>
            <person name="Veronica D.S."/>
            <person name="Fabio R."/>
            <person name="Monica P."/>
            <person name="Olivier J."/>
            <person name="Enrico T."/>
            <person name="Nicola S."/>
        </authorList>
    </citation>
    <scope>NUCLEOTIDE SEQUENCE [LARGE SCALE GENOMIC DNA]</scope>
    <source>
        <strain evidence="3 4">DSM 44166</strain>
    </source>
</reference>
<sequence length="74" mass="7663">MAGTGLSPSGSFRGITGDNEIVLDDPKVSPHHATIIDTCASSLINYLRSANGVALTHPRVRGSATLCDGDVAQR</sequence>
<keyword evidence="4" id="KW-1185">Reference proteome</keyword>
<dbReference type="Proteomes" id="UP000193317">
    <property type="component" value="Unassembled WGS sequence"/>
</dbReference>
<dbReference type="InterPro" id="IPR008984">
    <property type="entry name" value="SMAD_FHA_dom_sf"/>
</dbReference>
<proteinExistence type="predicted"/>
<comment type="caution">
    <text evidence="3">The sequence shown here is derived from an EMBL/GenBank/DDBJ whole genome shotgun (WGS) entry which is preliminary data.</text>
</comment>
<protein>
    <recommendedName>
        <fullName evidence="2">FHA domain-containing protein</fullName>
    </recommendedName>
</protein>
<feature type="domain" description="FHA" evidence="2">
    <location>
        <begin position="17"/>
        <end position="71"/>
    </location>
</feature>
<dbReference type="Pfam" id="PF00498">
    <property type="entry name" value="FHA"/>
    <property type="match status" value="1"/>
</dbReference>
<organism evidence="3 4">
    <name type="scientific">Mycobacterium szulgai</name>
    <dbReference type="NCBI Taxonomy" id="1787"/>
    <lineage>
        <taxon>Bacteria</taxon>
        <taxon>Bacillati</taxon>
        <taxon>Actinomycetota</taxon>
        <taxon>Actinomycetes</taxon>
        <taxon>Mycobacteriales</taxon>
        <taxon>Mycobacteriaceae</taxon>
        <taxon>Mycobacterium</taxon>
    </lineage>
</organism>
<keyword evidence="1" id="KW-0597">Phosphoprotein</keyword>